<keyword evidence="7" id="KW-1185">Reference proteome</keyword>
<feature type="transmembrane region" description="Helical" evidence="4">
    <location>
        <begin position="48"/>
        <end position="66"/>
    </location>
</feature>
<reference evidence="6" key="3">
    <citation type="submission" date="2015-04" db="UniProtKB">
        <authorList>
            <consortium name="EnsemblPlants"/>
        </authorList>
    </citation>
    <scope>IDENTIFICATION</scope>
    <source>
        <strain evidence="6">cv. Jemalong A17</strain>
    </source>
</reference>
<accession>A0A072UQD9</accession>
<evidence type="ECO:0000256" key="2">
    <source>
        <dbReference type="ARBA" id="ARBA00022989"/>
    </source>
</evidence>
<dbReference type="GO" id="GO:0016020">
    <property type="term" value="C:membrane"/>
    <property type="evidence" value="ECO:0007669"/>
    <property type="project" value="InterPro"/>
</dbReference>
<sequence length="176" mass="19553">MNMFAEGMTLTSSTFMFAMFNLTPGITFIMAIFFGLEKLNWSVVEGKAKVIGTLMGISGAMVLTFYKGAEINIWSSNINLLHNTHHQNQNGHMELQHADFSNKLLGFLYAIGSSCSFSLWFIIQATVRVPLPLSSFVVTIPLHCSSSRLFYHETSLIIAPSKTEFHNETSDPPPPS</sequence>
<dbReference type="Proteomes" id="UP000002051">
    <property type="component" value="Chromosome 4"/>
</dbReference>
<evidence type="ECO:0000256" key="1">
    <source>
        <dbReference type="ARBA" id="ARBA00022692"/>
    </source>
</evidence>
<protein>
    <submittedName>
        <fullName evidence="5">Nodulin MtN21/EamA-like transporter family protein, putative</fullName>
    </submittedName>
</protein>
<evidence type="ECO:0000313" key="7">
    <source>
        <dbReference type="Proteomes" id="UP000002051"/>
    </source>
</evidence>
<dbReference type="HOGENOM" id="CLU_1527441_0_0_1"/>
<dbReference type="STRING" id="3880.A0A072UQD9"/>
<dbReference type="EnsemblPlants" id="KEH31273">
    <property type="protein sequence ID" value="KEH31273"/>
    <property type="gene ID" value="MTR_4g094348"/>
</dbReference>
<evidence type="ECO:0000256" key="4">
    <source>
        <dbReference type="SAM" id="Phobius"/>
    </source>
</evidence>
<evidence type="ECO:0000313" key="6">
    <source>
        <dbReference type="EnsemblPlants" id="KEH31273"/>
    </source>
</evidence>
<feature type="transmembrane region" description="Helical" evidence="4">
    <location>
        <begin position="104"/>
        <end position="123"/>
    </location>
</feature>
<feature type="transmembrane region" description="Helical" evidence="4">
    <location>
        <begin position="15"/>
        <end position="36"/>
    </location>
</feature>
<dbReference type="GO" id="GO:0022857">
    <property type="term" value="F:transmembrane transporter activity"/>
    <property type="evidence" value="ECO:0007669"/>
    <property type="project" value="InterPro"/>
</dbReference>
<reference evidence="5 7" key="1">
    <citation type="journal article" date="2011" name="Nature">
        <title>The Medicago genome provides insight into the evolution of rhizobial symbioses.</title>
        <authorList>
            <person name="Young N.D."/>
            <person name="Debelle F."/>
            <person name="Oldroyd G.E."/>
            <person name="Geurts R."/>
            <person name="Cannon S.B."/>
            <person name="Udvardi M.K."/>
            <person name="Benedito V.A."/>
            <person name="Mayer K.F."/>
            <person name="Gouzy J."/>
            <person name="Schoof H."/>
            <person name="Van de Peer Y."/>
            <person name="Proost S."/>
            <person name="Cook D.R."/>
            <person name="Meyers B.C."/>
            <person name="Spannagl M."/>
            <person name="Cheung F."/>
            <person name="De Mita S."/>
            <person name="Krishnakumar V."/>
            <person name="Gundlach H."/>
            <person name="Zhou S."/>
            <person name="Mudge J."/>
            <person name="Bharti A.K."/>
            <person name="Murray J.D."/>
            <person name="Naoumkina M.A."/>
            <person name="Rosen B."/>
            <person name="Silverstein K.A."/>
            <person name="Tang H."/>
            <person name="Rombauts S."/>
            <person name="Zhao P.X."/>
            <person name="Zhou P."/>
            <person name="Barbe V."/>
            <person name="Bardou P."/>
            <person name="Bechner M."/>
            <person name="Bellec A."/>
            <person name="Berger A."/>
            <person name="Berges H."/>
            <person name="Bidwell S."/>
            <person name="Bisseling T."/>
            <person name="Choisne N."/>
            <person name="Couloux A."/>
            <person name="Denny R."/>
            <person name="Deshpande S."/>
            <person name="Dai X."/>
            <person name="Doyle J.J."/>
            <person name="Dudez A.M."/>
            <person name="Farmer A.D."/>
            <person name="Fouteau S."/>
            <person name="Franken C."/>
            <person name="Gibelin C."/>
            <person name="Gish J."/>
            <person name="Goldstein S."/>
            <person name="Gonzalez A.J."/>
            <person name="Green P.J."/>
            <person name="Hallab A."/>
            <person name="Hartog M."/>
            <person name="Hua A."/>
            <person name="Humphray S.J."/>
            <person name="Jeong D.H."/>
            <person name="Jing Y."/>
            <person name="Jocker A."/>
            <person name="Kenton S.M."/>
            <person name="Kim D.J."/>
            <person name="Klee K."/>
            <person name="Lai H."/>
            <person name="Lang C."/>
            <person name="Lin S."/>
            <person name="Macmil S.L."/>
            <person name="Magdelenat G."/>
            <person name="Matthews L."/>
            <person name="McCorrison J."/>
            <person name="Monaghan E.L."/>
            <person name="Mun J.H."/>
            <person name="Najar F.Z."/>
            <person name="Nicholson C."/>
            <person name="Noirot C."/>
            <person name="O'Bleness M."/>
            <person name="Paule C.R."/>
            <person name="Poulain J."/>
            <person name="Prion F."/>
            <person name="Qin B."/>
            <person name="Qu C."/>
            <person name="Retzel E.F."/>
            <person name="Riddle C."/>
            <person name="Sallet E."/>
            <person name="Samain S."/>
            <person name="Samson N."/>
            <person name="Sanders I."/>
            <person name="Saurat O."/>
            <person name="Scarpelli C."/>
            <person name="Schiex T."/>
            <person name="Segurens B."/>
            <person name="Severin A.J."/>
            <person name="Sherrier D.J."/>
            <person name="Shi R."/>
            <person name="Sims S."/>
            <person name="Singer S.R."/>
            <person name="Sinharoy S."/>
            <person name="Sterck L."/>
            <person name="Viollet A."/>
            <person name="Wang B.B."/>
            <person name="Wang K."/>
            <person name="Wang M."/>
            <person name="Wang X."/>
            <person name="Warfsmann J."/>
            <person name="Weissenbach J."/>
            <person name="White D.D."/>
            <person name="White J.D."/>
            <person name="Wiley G.B."/>
            <person name="Wincker P."/>
            <person name="Xing Y."/>
            <person name="Yang L."/>
            <person name="Yao Z."/>
            <person name="Ying F."/>
            <person name="Zhai J."/>
            <person name="Zhou L."/>
            <person name="Zuber A."/>
            <person name="Denarie J."/>
            <person name="Dixon R.A."/>
            <person name="May G.D."/>
            <person name="Schwartz D.C."/>
            <person name="Rogers J."/>
            <person name="Quetier F."/>
            <person name="Town C.D."/>
            <person name="Roe B.A."/>
        </authorList>
    </citation>
    <scope>NUCLEOTIDE SEQUENCE [LARGE SCALE GENOMIC DNA]</scope>
    <source>
        <strain evidence="5">A17</strain>
        <strain evidence="6 7">cv. Jemalong A17</strain>
    </source>
</reference>
<reference evidence="5 7" key="2">
    <citation type="journal article" date="2014" name="BMC Genomics">
        <title>An improved genome release (version Mt4.0) for the model legume Medicago truncatula.</title>
        <authorList>
            <person name="Tang H."/>
            <person name="Krishnakumar V."/>
            <person name="Bidwell S."/>
            <person name="Rosen B."/>
            <person name="Chan A."/>
            <person name="Zhou S."/>
            <person name="Gentzbittel L."/>
            <person name="Childs K.L."/>
            <person name="Yandell M."/>
            <person name="Gundlach H."/>
            <person name="Mayer K.F."/>
            <person name="Schwartz D.C."/>
            <person name="Town C.D."/>
        </authorList>
    </citation>
    <scope>GENOME REANNOTATION</scope>
    <source>
        <strain evidence="5">A17</strain>
        <strain evidence="6 7">cv. Jemalong A17</strain>
    </source>
</reference>
<proteinExistence type="predicted"/>
<dbReference type="PANTHER" id="PTHR31218">
    <property type="entry name" value="WAT1-RELATED PROTEIN"/>
    <property type="match status" value="1"/>
</dbReference>
<name>A0A072UQD9_MEDTR</name>
<evidence type="ECO:0000256" key="3">
    <source>
        <dbReference type="ARBA" id="ARBA00023136"/>
    </source>
</evidence>
<dbReference type="InterPro" id="IPR030184">
    <property type="entry name" value="WAT1-related"/>
</dbReference>
<gene>
    <name evidence="5" type="ordered locus">MTR_4g094348</name>
</gene>
<keyword evidence="2 4" id="KW-1133">Transmembrane helix</keyword>
<dbReference type="EMBL" id="CM001220">
    <property type="protein sequence ID" value="KEH31273.1"/>
    <property type="molecule type" value="Genomic_DNA"/>
</dbReference>
<organism evidence="5 7">
    <name type="scientific">Medicago truncatula</name>
    <name type="common">Barrel medic</name>
    <name type="synonym">Medicago tribuloides</name>
    <dbReference type="NCBI Taxonomy" id="3880"/>
    <lineage>
        <taxon>Eukaryota</taxon>
        <taxon>Viridiplantae</taxon>
        <taxon>Streptophyta</taxon>
        <taxon>Embryophyta</taxon>
        <taxon>Tracheophyta</taxon>
        <taxon>Spermatophyta</taxon>
        <taxon>Magnoliopsida</taxon>
        <taxon>eudicotyledons</taxon>
        <taxon>Gunneridae</taxon>
        <taxon>Pentapetalae</taxon>
        <taxon>rosids</taxon>
        <taxon>fabids</taxon>
        <taxon>Fabales</taxon>
        <taxon>Fabaceae</taxon>
        <taxon>Papilionoideae</taxon>
        <taxon>50 kb inversion clade</taxon>
        <taxon>NPAAA clade</taxon>
        <taxon>Hologalegina</taxon>
        <taxon>IRL clade</taxon>
        <taxon>Trifolieae</taxon>
        <taxon>Medicago</taxon>
    </lineage>
</organism>
<evidence type="ECO:0000313" key="5">
    <source>
        <dbReference type="EMBL" id="KEH31273.1"/>
    </source>
</evidence>
<keyword evidence="1 4" id="KW-0812">Transmembrane</keyword>
<dbReference type="AlphaFoldDB" id="A0A072UQD9"/>
<keyword evidence="3 4" id="KW-0472">Membrane</keyword>